<dbReference type="Proteomes" id="UP000461506">
    <property type="component" value="Unassembled WGS sequence"/>
</dbReference>
<organism evidence="1 2">
    <name type="scientific">Faecalibacterium prausnitzii</name>
    <dbReference type="NCBI Taxonomy" id="853"/>
    <lineage>
        <taxon>Bacteria</taxon>
        <taxon>Bacillati</taxon>
        <taxon>Bacillota</taxon>
        <taxon>Clostridia</taxon>
        <taxon>Eubacteriales</taxon>
        <taxon>Oscillospiraceae</taxon>
        <taxon>Faecalibacterium</taxon>
    </lineage>
</organism>
<accession>A0A844DT92</accession>
<sequence>MAERFSSEYPEEFEKILMNCGAKEQDFPKVYRIAYEGVLNAQAFESTYANKVRRGMKLSPEAKQDVGTYSTSCFEQLEDAKYIREVVMRRQRKAKIAQGKIRQETGYSQLTKERDPQKMDSHIDWWIFGTTQVEEEIIPYFSLCEEG</sequence>
<dbReference type="EMBL" id="WKQN01000008">
    <property type="protein sequence ID" value="MSC63474.1"/>
    <property type="molecule type" value="Genomic_DNA"/>
</dbReference>
<dbReference type="RefSeq" id="WP_154277219.1">
    <property type="nucleotide sequence ID" value="NZ_WKQN01000008.1"/>
</dbReference>
<comment type="caution">
    <text evidence="1">The sequence shown here is derived from an EMBL/GenBank/DDBJ whole genome shotgun (WGS) entry which is preliminary data.</text>
</comment>
<gene>
    <name evidence="1" type="ORF">GKD95_09065</name>
</gene>
<proteinExistence type="predicted"/>
<name>A0A844DT92_9FIRM</name>
<evidence type="ECO:0000313" key="1">
    <source>
        <dbReference type="EMBL" id="MSC63474.1"/>
    </source>
</evidence>
<dbReference type="AlphaFoldDB" id="A0A844DT92"/>
<reference evidence="1 2" key="1">
    <citation type="journal article" date="2019" name="Nat. Med.">
        <title>A library of human gut bacterial isolates paired with longitudinal multiomics data enables mechanistic microbiome research.</title>
        <authorList>
            <person name="Poyet M."/>
            <person name="Groussin M."/>
            <person name="Gibbons S.M."/>
            <person name="Avila-Pacheco J."/>
            <person name="Jiang X."/>
            <person name="Kearney S.M."/>
            <person name="Perrotta A.R."/>
            <person name="Berdy B."/>
            <person name="Zhao S."/>
            <person name="Lieberman T.D."/>
            <person name="Swanson P.K."/>
            <person name="Smith M."/>
            <person name="Roesemann S."/>
            <person name="Alexander J.E."/>
            <person name="Rich S.A."/>
            <person name="Livny J."/>
            <person name="Vlamakis H."/>
            <person name="Clish C."/>
            <person name="Bullock K."/>
            <person name="Deik A."/>
            <person name="Scott J."/>
            <person name="Pierce K.A."/>
            <person name="Xavier R.J."/>
            <person name="Alm E.J."/>
        </authorList>
    </citation>
    <scope>NUCLEOTIDE SEQUENCE [LARGE SCALE GENOMIC DNA]</scope>
    <source>
        <strain evidence="1 2">BIOML-A1</strain>
    </source>
</reference>
<protein>
    <submittedName>
        <fullName evidence="1">Uncharacterized protein</fullName>
    </submittedName>
</protein>
<evidence type="ECO:0000313" key="2">
    <source>
        <dbReference type="Proteomes" id="UP000461506"/>
    </source>
</evidence>